<dbReference type="GO" id="GO:0005524">
    <property type="term" value="F:ATP binding"/>
    <property type="evidence" value="ECO:0007669"/>
    <property type="project" value="UniProtKB-KW"/>
</dbReference>
<dbReference type="AlphaFoldDB" id="A0A0H3XL55"/>
<dbReference type="EMBL" id="CP011856">
    <property type="protein sequence ID" value="AKM54686.1"/>
    <property type="molecule type" value="Genomic_DNA"/>
</dbReference>
<dbReference type="RefSeq" id="WP_047791867.1">
    <property type="nucleotide sequence ID" value="NZ_CP011856.1"/>
</dbReference>
<organism evidence="5 6">
    <name type="scientific">Spiroplasma eriocheiris</name>
    <dbReference type="NCBI Taxonomy" id="315358"/>
    <lineage>
        <taxon>Bacteria</taxon>
        <taxon>Bacillati</taxon>
        <taxon>Mycoplasmatota</taxon>
        <taxon>Mollicutes</taxon>
        <taxon>Entomoplasmatales</taxon>
        <taxon>Spiroplasmataceae</taxon>
        <taxon>Spiroplasma</taxon>
    </lineage>
</organism>
<dbReference type="Proteomes" id="UP000035661">
    <property type="component" value="Chromosome"/>
</dbReference>
<dbReference type="InterPro" id="IPR003593">
    <property type="entry name" value="AAA+_ATPase"/>
</dbReference>
<dbReference type="PANTHER" id="PTHR42939:SF1">
    <property type="entry name" value="ABC TRANSPORTER ATP-BINDING PROTEIN ALBC-RELATED"/>
    <property type="match status" value="1"/>
</dbReference>
<keyword evidence="6" id="KW-1185">Reference proteome</keyword>
<dbReference type="KEGG" id="seri:SERIO_v1c11330"/>
<gene>
    <name evidence="5" type="ORF">SERIO_v1c11330</name>
</gene>
<reference evidence="6" key="2">
    <citation type="submission" date="2015-06" db="EMBL/GenBank/DDBJ databases">
        <title>Complete genome sequence of Spiroplasma eriocheiris TDA-040725-5 (DSM 21848).</title>
        <authorList>
            <person name="Lo W.-S."/>
            <person name="Kuo C.-H."/>
        </authorList>
    </citation>
    <scope>NUCLEOTIDE SEQUENCE [LARGE SCALE GENOMIC DNA]</scope>
    <source>
        <strain evidence="6">TDA-040725-5</strain>
    </source>
</reference>
<name>A0A0H3XL55_9MOLU</name>
<dbReference type="SUPFAM" id="SSF52540">
    <property type="entry name" value="P-loop containing nucleoside triphosphate hydrolases"/>
    <property type="match status" value="1"/>
</dbReference>
<evidence type="ECO:0000256" key="3">
    <source>
        <dbReference type="ARBA" id="ARBA00022840"/>
    </source>
</evidence>
<keyword evidence="3 5" id="KW-0067">ATP-binding</keyword>
<proteinExistence type="predicted"/>
<protein>
    <submittedName>
        <fullName evidence="5">Multidrug ABC transporter ATP-binding protein</fullName>
    </submittedName>
</protein>
<reference evidence="5 6" key="1">
    <citation type="journal article" date="2015" name="Genome Biol. Evol.">
        <title>Found and Lost: The Fates of Horizontally Acquired Genes in Arthropod-Symbiotic Spiroplasma.</title>
        <authorList>
            <person name="Lo W.S."/>
            <person name="Gasparich G.E."/>
            <person name="Kuo C.H."/>
        </authorList>
    </citation>
    <scope>NUCLEOTIDE SEQUENCE [LARGE SCALE GENOMIC DNA]</scope>
    <source>
        <strain evidence="6">TDA-040725-5</strain>
    </source>
</reference>
<dbReference type="SMART" id="SM00382">
    <property type="entry name" value="AAA"/>
    <property type="match status" value="1"/>
</dbReference>
<dbReference type="InterPro" id="IPR051782">
    <property type="entry name" value="ABC_Transporter_VariousFunc"/>
</dbReference>
<dbReference type="STRING" id="315358.SERIO_v1c11330"/>
<evidence type="ECO:0000313" key="5">
    <source>
        <dbReference type="EMBL" id="AKM54686.1"/>
    </source>
</evidence>
<evidence type="ECO:0000256" key="1">
    <source>
        <dbReference type="ARBA" id="ARBA00022448"/>
    </source>
</evidence>
<dbReference type="PATRIC" id="fig|743698.3.peg.1145"/>
<dbReference type="Pfam" id="PF00005">
    <property type="entry name" value="ABC_tran"/>
    <property type="match status" value="1"/>
</dbReference>
<dbReference type="Gene3D" id="3.40.50.300">
    <property type="entry name" value="P-loop containing nucleotide triphosphate hydrolases"/>
    <property type="match status" value="1"/>
</dbReference>
<evidence type="ECO:0000313" key="6">
    <source>
        <dbReference type="Proteomes" id="UP000035661"/>
    </source>
</evidence>
<evidence type="ECO:0000259" key="4">
    <source>
        <dbReference type="PROSITE" id="PS50893"/>
    </source>
</evidence>
<keyword evidence="1" id="KW-0813">Transport</keyword>
<sequence>MENVIIVNKFAKKLQNFKIEKISFKVKKGSLHALIGESGSGKSAMLKSIIGALTRYRGIIKVNGYAPRKYQSKLKMGYATNLEEFPLGITGYNFLKLVGNLTPLKKKTLVNNIDNLLKMFNLYQHKDKVISSYSSGMKNRLMLIHSLMNDPDLIILDEPGANLDYPSRVNFYRILMKYKKEGKTVLLTTHMIDEIEPLIDDCTILLNGKMLYSGSYAPFKAKMNYRLRSDNNLKVIEYLKIRNIPYRFVQKFNELIITISFPINMDQIFKYTLQNNVHIYYFKEMKNDISQLRLKLGELQKTNEQLVPQKGGESNGTRTK</sequence>
<dbReference type="PROSITE" id="PS50893">
    <property type="entry name" value="ABC_TRANSPORTER_2"/>
    <property type="match status" value="1"/>
</dbReference>
<accession>A0A0H3XL55</accession>
<dbReference type="GO" id="GO:0016887">
    <property type="term" value="F:ATP hydrolysis activity"/>
    <property type="evidence" value="ECO:0007669"/>
    <property type="project" value="InterPro"/>
</dbReference>
<dbReference type="InterPro" id="IPR027417">
    <property type="entry name" value="P-loop_NTPase"/>
</dbReference>
<dbReference type="InterPro" id="IPR003439">
    <property type="entry name" value="ABC_transporter-like_ATP-bd"/>
</dbReference>
<dbReference type="PANTHER" id="PTHR42939">
    <property type="entry name" value="ABC TRANSPORTER ATP-BINDING PROTEIN ALBC-RELATED"/>
    <property type="match status" value="1"/>
</dbReference>
<evidence type="ECO:0000256" key="2">
    <source>
        <dbReference type="ARBA" id="ARBA00022741"/>
    </source>
</evidence>
<feature type="domain" description="ABC transporter" evidence="4">
    <location>
        <begin position="4"/>
        <end position="232"/>
    </location>
</feature>
<keyword evidence="2" id="KW-0547">Nucleotide-binding</keyword>